<dbReference type="SUPFAM" id="SSF55729">
    <property type="entry name" value="Acyl-CoA N-acyltransferases (Nat)"/>
    <property type="match status" value="1"/>
</dbReference>
<dbReference type="Proteomes" id="UP001595912">
    <property type="component" value="Unassembled WGS sequence"/>
</dbReference>
<accession>A0ABV9W2P0</accession>
<evidence type="ECO:0000313" key="2">
    <source>
        <dbReference type="EMBL" id="MFC5001261.1"/>
    </source>
</evidence>
<keyword evidence="2" id="KW-0012">Acyltransferase</keyword>
<name>A0ABV9W2P0_9ACTN</name>
<dbReference type="GO" id="GO:0016746">
    <property type="term" value="F:acyltransferase activity"/>
    <property type="evidence" value="ECO:0007669"/>
    <property type="project" value="UniProtKB-KW"/>
</dbReference>
<dbReference type="EMBL" id="JBHSIU010000030">
    <property type="protein sequence ID" value="MFC5001261.1"/>
    <property type="molecule type" value="Genomic_DNA"/>
</dbReference>
<dbReference type="Pfam" id="PF00583">
    <property type="entry name" value="Acetyltransf_1"/>
    <property type="match status" value="1"/>
</dbReference>
<dbReference type="PROSITE" id="PS51186">
    <property type="entry name" value="GNAT"/>
    <property type="match status" value="1"/>
</dbReference>
<keyword evidence="3" id="KW-1185">Reference proteome</keyword>
<dbReference type="InterPro" id="IPR016181">
    <property type="entry name" value="Acyl_CoA_acyltransferase"/>
</dbReference>
<evidence type="ECO:0000259" key="1">
    <source>
        <dbReference type="PROSITE" id="PS51186"/>
    </source>
</evidence>
<reference evidence="3" key="1">
    <citation type="journal article" date="2019" name="Int. J. Syst. Evol. Microbiol.">
        <title>The Global Catalogue of Microorganisms (GCM) 10K type strain sequencing project: providing services to taxonomists for standard genome sequencing and annotation.</title>
        <authorList>
            <consortium name="The Broad Institute Genomics Platform"/>
            <consortium name="The Broad Institute Genome Sequencing Center for Infectious Disease"/>
            <person name="Wu L."/>
            <person name="Ma J."/>
        </authorList>
    </citation>
    <scope>NUCLEOTIDE SEQUENCE [LARGE SCALE GENOMIC DNA]</scope>
    <source>
        <strain evidence="3">CGMCC 4.7152</strain>
    </source>
</reference>
<dbReference type="InterPro" id="IPR000182">
    <property type="entry name" value="GNAT_dom"/>
</dbReference>
<proteinExistence type="predicted"/>
<dbReference type="RefSeq" id="WP_380118099.1">
    <property type="nucleotide sequence ID" value="NZ_JBHSIU010000030.1"/>
</dbReference>
<organism evidence="2 3">
    <name type="scientific">Dactylosporangium cerinum</name>
    <dbReference type="NCBI Taxonomy" id="1434730"/>
    <lineage>
        <taxon>Bacteria</taxon>
        <taxon>Bacillati</taxon>
        <taxon>Actinomycetota</taxon>
        <taxon>Actinomycetes</taxon>
        <taxon>Micromonosporales</taxon>
        <taxon>Micromonosporaceae</taxon>
        <taxon>Dactylosporangium</taxon>
    </lineage>
</organism>
<dbReference type="Gene3D" id="3.40.630.30">
    <property type="match status" value="1"/>
</dbReference>
<dbReference type="CDD" id="cd04301">
    <property type="entry name" value="NAT_SF"/>
    <property type="match status" value="1"/>
</dbReference>
<gene>
    <name evidence="2" type="ORF">ACFPIJ_25915</name>
</gene>
<dbReference type="InterPro" id="IPR017255">
    <property type="entry name" value="AcTrfase_GNAT_prd"/>
</dbReference>
<keyword evidence="2" id="KW-0808">Transferase</keyword>
<dbReference type="PIRSF" id="PIRSF037663">
    <property type="entry name" value="Acetyltransf_GNAT_prd"/>
    <property type="match status" value="1"/>
</dbReference>
<comment type="caution">
    <text evidence="2">The sequence shown here is derived from an EMBL/GenBank/DDBJ whole genome shotgun (WGS) entry which is preliminary data.</text>
</comment>
<protein>
    <submittedName>
        <fullName evidence="2">GNAT family N-acetyltransferase</fullName>
        <ecNumber evidence="2">2.3.-.-</ecNumber>
    </submittedName>
</protein>
<evidence type="ECO:0000313" key="3">
    <source>
        <dbReference type="Proteomes" id="UP001595912"/>
    </source>
</evidence>
<feature type="domain" description="N-acetyltransferase" evidence="1">
    <location>
        <begin position="27"/>
        <end position="191"/>
    </location>
</feature>
<dbReference type="EC" id="2.3.-.-" evidence="2"/>
<sequence>MRTTVVDVAARRHRRWAVRRDNGTMIETLRHPVEDDHARVMAVMDEWWGGLGGESGHQYRTSLLPRLYFQHFTDTSYLLDLPGGKLGAFLIGFLSQSAPGVGYIHFVGVAPAVRRTGVGAALYRRFFLDSAARGVRKVHSITGTGNRQSVAFHTRLGFTLEPGDDEIDGLPVHRNYDGPGRDSFKFVKHLP</sequence>